<evidence type="ECO:0000256" key="3">
    <source>
        <dbReference type="ARBA" id="ARBA00023136"/>
    </source>
</evidence>
<gene>
    <name evidence="6" type="ORF">WG926_05235</name>
</gene>
<reference evidence="6 7" key="1">
    <citation type="submission" date="2024-03" db="EMBL/GenBank/DDBJ databases">
        <title>High-quality draft genome sequencing of Tistrella sp. BH-R2-4.</title>
        <authorList>
            <person name="Dong C."/>
        </authorList>
    </citation>
    <scope>NUCLEOTIDE SEQUENCE [LARGE SCALE GENOMIC DNA]</scope>
    <source>
        <strain evidence="6 7">BH-R2-4</strain>
    </source>
</reference>
<evidence type="ECO:0000259" key="5">
    <source>
        <dbReference type="PROSITE" id="PS51503"/>
    </source>
</evidence>
<accession>A0ABU9YG43</accession>
<dbReference type="EMBL" id="JBBKTW010000002">
    <property type="protein sequence ID" value="MEN2987696.1"/>
    <property type="molecule type" value="Genomic_DNA"/>
</dbReference>
<dbReference type="Proteomes" id="UP001413721">
    <property type="component" value="Unassembled WGS sequence"/>
</dbReference>
<keyword evidence="7" id="KW-1185">Reference proteome</keyword>
<dbReference type="NCBIfam" id="NF033233">
    <property type="entry name" value="twin_helix"/>
    <property type="match status" value="1"/>
</dbReference>
<keyword evidence="2 4" id="KW-1133">Transmembrane helix</keyword>
<dbReference type="Pfam" id="PF04588">
    <property type="entry name" value="HIG_1_N"/>
    <property type="match status" value="1"/>
</dbReference>
<evidence type="ECO:0000256" key="4">
    <source>
        <dbReference type="SAM" id="Phobius"/>
    </source>
</evidence>
<feature type="transmembrane region" description="Helical" evidence="4">
    <location>
        <begin position="44"/>
        <end position="64"/>
    </location>
</feature>
<dbReference type="Gene3D" id="6.10.140.1320">
    <property type="match status" value="1"/>
</dbReference>
<dbReference type="RefSeq" id="WP_229707996.1">
    <property type="nucleotide sequence ID" value="NZ_JBBKTV010000003.1"/>
</dbReference>
<sequence>MDMSGVMSVLIVVAMVATAAVLMVGVMSMLVGGRFNQKYSNKLMQWRVGLQGLAIVLVLLFLLMSGR</sequence>
<feature type="transmembrane region" description="Helical" evidence="4">
    <location>
        <begin position="6"/>
        <end position="32"/>
    </location>
</feature>
<evidence type="ECO:0000256" key="1">
    <source>
        <dbReference type="ARBA" id="ARBA00022692"/>
    </source>
</evidence>
<organism evidence="6 7">
    <name type="scientific">Tistrella arctica</name>
    <dbReference type="NCBI Taxonomy" id="3133430"/>
    <lineage>
        <taxon>Bacteria</taxon>
        <taxon>Pseudomonadati</taxon>
        <taxon>Pseudomonadota</taxon>
        <taxon>Alphaproteobacteria</taxon>
        <taxon>Geminicoccales</taxon>
        <taxon>Geminicoccaceae</taxon>
        <taxon>Tistrella</taxon>
    </lineage>
</organism>
<dbReference type="PROSITE" id="PS51503">
    <property type="entry name" value="HIG1"/>
    <property type="match status" value="1"/>
</dbReference>
<evidence type="ECO:0000256" key="2">
    <source>
        <dbReference type="ARBA" id="ARBA00022989"/>
    </source>
</evidence>
<proteinExistence type="predicted"/>
<protein>
    <submittedName>
        <fullName evidence="6">Twin transmembrane helix small protein</fullName>
    </submittedName>
</protein>
<comment type="caution">
    <text evidence="6">The sequence shown here is derived from an EMBL/GenBank/DDBJ whole genome shotgun (WGS) entry which is preliminary data.</text>
</comment>
<keyword evidence="1 4" id="KW-0812">Transmembrane</keyword>
<evidence type="ECO:0000313" key="6">
    <source>
        <dbReference type="EMBL" id="MEN2987696.1"/>
    </source>
</evidence>
<keyword evidence="3 4" id="KW-0472">Membrane</keyword>
<name>A0ABU9YG43_9PROT</name>
<feature type="domain" description="HIG1" evidence="5">
    <location>
        <begin position="1"/>
        <end position="67"/>
    </location>
</feature>
<evidence type="ECO:0000313" key="7">
    <source>
        <dbReference type="Proteomes" id="UP001413721"/>
    </source>
</evidence>
<dbReference type="InterPro" id="IPR007667">
    <property type="entry name" value="Hypoxia_induced_domain"/>
</dbReference>